<dbReference type="Proteomes" id="UP000481153">
    <property type="component" value="Unassembled WGS sequence"/>
</dbReference>
<dbReference type="VEuPathDB" id="FungiDB:AeMF1_016272"/>
<gene>
    <name evidence="3" type="ORF">Ae201684_018905</name>
</gene>
<feature type="coiled-coil region" evidence="1">
    <location>
        <begin position="72"/>
        <end position="131"/>
    </location>
</feature>
<feature type="region of interest" description="Disordered" evidence="2">
    <location>
        <begin position="1"/>
        <end position="22"/>
    </location>
</feature>
<proteinExistence type="predicted"/>
<sequence>MAGLRGARTLTKSKAPRPEWNEDMTDLSLQQSSEKEMALKKLQRTSKHLEDAKTDLYFKATVEKLDQRQRDLNAKELKVQSDQEKLQALEATVMQKQLQMNKLYQHLERDLNENTTRARSLNQLEEELRRREAHAQPKILELDQLERSLLARDEELRLRETALAIKEQDLTLLGERLVIQEQHLGTIERLVDEREKESKSEQERLRVKMNQEIASWQAQKDAEKCQLDQLRNLHEQKERQLCERIRQKELEMSVETSRLEQTQRDLEVQAACLRLARDRVYLKDEDLTMQEQVLMNRRKEWKDEREHETKLWERQQKELKSQVKRLKSFAADVEAQAKMNTKQQQALDERFEQITKRELAFQRRSSQT</sequence>
<accession>A0A6G0W455</accession>
<comment type="caution">
    <text evidence="3">The sequence shown here is derived from an EMBL/GenBank/DDBJ whole genome shotgun (WGS) entry which is preliminary data.</text>
</comment>
<organism evidence="3 4">
    <name type="scientific">Aphanomyces euteiches</name>
    <dbReference type="NCBI Taxonomy" id="100861"/>
    <lineage>
        <taxon>Eukaryota</taxon>
        <taxon>Sar</taxon>
        <taxon>Stramenopiles</taxon>
        <taxon>Oomycota</taxon>
        <taxon>Saprolegniomycetes</taxon>
        <taxon>Saprolegniales</taxon>
        <taxon>Verrucalvaceae</taxon>
        <taxon>Aphanomyces</taxon>
    </lineage>
</organism>
<evidence type="ECO:0000256" key="2">
    <source>
        <dbReference type="SAM" id="MobiDB-lite"/>
    </source>
</evidence>
<name>A0A6G0W455_9STRA</name>
<evidence type="ECO:0000313" key="3">
    <source>
        <dbReference type="EMBL" id="KAF0721798.1"/>
    </source>
</evidence>
<dbReference type="EMBL" id="VJMJ01000364">
    <property type="protein sequence ID" value="KAF0721798.1"/>
    <property type="molecule type" value="Genomic_DNA"/>
</dbReference>
<keyword evidence="1" id="KW-0175">Coiled coil</keyword>
<protein>
    <submittedName>
        <fullName evidence="3">Uncharacterized protein</fullName>
    </submittedName>
</protein>
<dbReference type="AlphaFoldDB" id="A0A6G0W455"/>
<evidence type="ECO:0000313" key="4">
    <source>
        <dbReference type="Proteomes" id="UP000481153"/>
    </source>
</evidence>
<feature type="coiled-coil region" evidence="1">
    <location>
        <begin position="199"/>
        <end position="265"/>
    </location>
</feature>
<reference evidence="3 4" key="1">
    <citation type="submission" date="2019-07" db="EMBL/GenBank/DDBJ databases">
        <title>Genomics analysis of Aphanomyces spp. identifies a new class of oomycete effector associated with host adaptation.</title>
        <authorList>
            <person name="Gaulin E."/>
        </authorList>
    </citation>
    <scope>NUCLEOTIDE SEQUENCE [LARGE SCALE GENOMIC DNA]</scope>
    <source>
        <strain evidence="3 4">ATCC 201684</strain>
    </source>
</reference>
<keyword evidence="4" id="KW-1185">Reference proteome</keyword>
<evidence type="ECO:0000256" key="1">
    <source>
        <dbReference type="SAM" id="Coils"/>
    </source>
</evidence>